<evidence type="ECO:0000313" key="8">
    <source>
        <dbReference type="Proteomes" id="UP001446337"/>
    </source>
</evidence>
<proteinExistence type="inferred from homology"/>
<keyword evidence="3" id="KW-0479">Metal-binding</keyword>
<accession>A0ABZ3FW79</accession>
<keyword evidence="5" id="KW-0862">Zinc</keyword>
<dbReference type="Gene3D" id="3.60.15.10">
    <property type="entry name" value="Ribonuclease Z/Hydroxyacylglutathione hydrolase-like"/>
    <property type="match status" value="1"/>
</dbReference>
<dbReference type="InterPro" id="IPR036866">
    <property type="entry name" value="RibonucZ/Hydroxyglut_hydro"/>
</dbReference>
<dbReference type="CDD" id="cd07729">
    <property type="entry name" value="AHL_lactonase_MBL-fold"/>
    <property type="match status" value="1"/>
</dbReference>
<dbReference type="Pfam" id="PF00753">
    <property type="entry name" value="Lactamase_B"/>
    <property type="match status" value="1"/>
</dbReference>
<dbReference type="RefSeq" id="WP_343498561.1">
    <property type="nucleotide sequence ID" value="NZ_CP154792.1"/>
</dbReference>
<dbReference type="SUPFAM" id="SSF56281">
    <property type="entry name" value="Metallo-hydrolase/oxidoreductase"/>
    <property type="match status" value="1"/>
</dbReference>
<organism evidence="7 8">
    <name type="scientific">Achromobacter denitrificans</name>
    <name type="common">Alcaligenes denitrificans</name>
    <dbReference type="NCBI Taxonomy" id="32002"/>
    <lineage>
        <taxon>Bacteria</taxon>
        <taxon>Pseudomonadati</taxon>
        <taxon>Pseudomonadota</taxon>
        <taxon>Betaproteobacteria</taxon>
        <taxon>Burkholderiales</taxon>
        <taxon>Alcaligenaceae</taxon>
        <taxon>Achromobacter</taxon>
    </lineage>
</organism>
<dbReference type="PANTHER" id="PTHR42978">
    <property type="entry name" value="QUORUM-QUENCHING LACTONASE YTNP-RELATED-RELATED"/>
    <property type="match status" value="1"/>
</dbReference>
<dbReference type="Proteomes" id="UP001446337">
    <property type="component" value="Chromosome"/>
</dbReference>
<feature type="domain" description="Metallo-beta-lactamase" evidence="6">
    <location>
        <begin position="44"/>
        <end position="244"/>
    </location>
</feature>
<sequence>MAMIQTAGEPPSYEVYALKYATRPALRSANFVGGDPHDAPMPLDYYVWVVRNQDRLVLVDTGFFQDMADKRHRSLLRTPVQALALIGVQAPDVRDIVITHLHNDHAGTFDAWPNARFHLQDAEMDYATGRHMACGVHSRAYEPDHVAGLIRLVYGDRVAFHDGDGDIAPGISVHRVGGHTAGMQVVRVHTARGWVVLASDASHFYEHIGARRAFPLVFHVGDMFQGYARIEALAESPEHIIPGHDPLVMEKYPPVRRDLAGIAARLDVPPLTQ</sequence>
<evidence type="ECO:0000256" key="4">
    <source>
        <dbReference type="ARBA" id="ARBA00022801"/>
    </source>
</evidence>
<evidence type="ECO:0000256" key="2">
    <source>
        <dbReference type="ARBA" id="ARBA00007749"/>
    </source>
</evidence>
<comment type="similarity">
    <text evidence="2">Belongs to the metallo-beta-lactamase superfamily.</text>
</comment>
<comment type="cofactor">
    <cofactor evidence="1">
        <name>Zn(2+)</name>
        <dbReference type="ChEBI" id="CHEBI:29105"/>
    </cofactor>
</comment>
<protein>
    <submittedName>
        <fullName evidence="7">N-acyl homoserine lactonase family protein</fullName>
    </submittedName>
</protein>
<evidence type="ECO:0000259" key="6">
    <source>
        <dbReference type="SMART" id="SM00849"/>
    </source>
</evidence>
<dbReference type="InterPro" id="IPR051013">
    <property type="entry name" value="MBL_superfamily_lactonases"/>
</dbReference>
<evidence type="ECO:0000256" key="3">
    <source>
        <dbReference type="ARBA" id="ARBA00022723"/>
    </source>
</evidence>
<name>A0ABZ3FW79_ACHDE</name>
<dbReference type="EMBL" id="CP154792">
    <property type="protein sequence ID" value="XAN14022.1"/>
    <property type="molecule type" value="Genomic_DNA"/>
</dbReference>
<dbReference type="PANTHER" id="PTHR42978:SF7">
    <property type="entry name" value="METALLO-HYDROLASE RV2300C-RELATED"/>
    <property type="match status" value="1"/>
</dbReference>
<evidence type="ECO:0000256" key="5">
    <source>
        <dbReference type="ARBA" id="ARBA00022833"/>
    </source>
</evidence>
<dbReference type="InterPro" id="IPR001279">
    <property type="entry name" value="Metallo-B-lactamas"/>
</dbReference>
<evidence type="ECO:0000256" key="1">
    <source>
        <dbReference type="ARBA" id="ARBA00001947"/>
    </source>
</evidence>
<keyword evidence="8" id="KW-1185">Reference proteome</keyword>
<dbReference type="SMART" id="SM00849">
    <property type="entry name" value="Lactamase_B"/>
    <property type="match status" value="1"/>
</dbReference>
<gene>
    <name evidence="7" type="ORF">AAIK43_21845</name>
</gene>
<keyword evidence="4" id="KW-0378">Hydrolase</keyword>
<reference evidence="7 8" key="1">
    <citation type="submission" date="2024-05" db="EMBL/GenBank/DDBJ databases">
        <title>Achromobacter denitrificans. BP1, complete genome.</title>
        <authorList>
            <person name="Zhang B."/>
        </authorList>
    </citation>
    <scope>NUCLEOTIDE SEQUENCE [LARGE SCALE GENOMIC DNA]</scope>
    <source>
        <strain evidence="7 8">BP1</strain>
    </source>
</reference>
<evidence type="ECO:0000313" key="7">
    <source>
        <dbReference type="EMBL" id="XAN14022.1"/>
    </source>
</evidence>